<reference evidence="8" key="1">
    <citation type="journal article" date="2021" name="Nat. Commun.">
        <title>Genetic determinants of endophytism in the Arabidopsis root mycobiome.</title>
        <authorList>
            <person name="Mesny F."/>
            <person name="Miyauchi S."/>
            <person name="Thiergart T."/>
            <person name="Pickel B."/>
            <person name="Atanasova L."/>
            <person name="Karlsson M."/>
            <person name="Huettel B."/>
            <person name="Barry K.W."/>
            <person name="Haridas S."/>
            <person name="Chen C."/>
            <person name="Bauer D."/>
            <person name="Andreopoulos W."/>
            <person name="Pangilinan J."/>
            <person name="LaButti K."/>
            <person name="Riley R."/>
            <person name="Lipzen A."/>
            <person name="Clum A."/>
            <person name="Drula E."/>
            <person name="Henrissat B."/>
            <person name="Kohler A."/>
            <person name="Grigoriev I.V."/>
            <person name="Martin F.M."/>
            <person name="Hacquard S."/>
        </authorList>
    </citation>
    <scope>NUCLEOTIDE SEQUENCE</scope>
    <source>
        <strain evidence="8">MPI-CAGE-CH-0235</strain>
    </source>
</reference>
<evidence type="ECO:0000256" key="3">
    <source>
        <dbReference type="ARBA" id="ARBA00022630"/>
    </source>
</evidence>
<evidence type="ECO:0000256" key="2">
    <source>
        <dbReference type="ARBA" id="ARBA00007992"/>
    </source>
</evidence>
<dbReference type="Pfam" id="PF01494">
    <property type="entry name" value="FAD_binding_3"/>
    <property type="match status" value="1"/>
</dbReference>
<proteinExistence type="inferred from homology"/>
<dbReference type="GO" id="GO:0071949">
    <property type="term" value="F:FAD binding"/>
    <property type="evidence" value="ECO:0007669"/>
    <property type="project" value="InterPro"/>
</dbReference>
<comment type="similarity">
    <text evidence="2">Belongs to the paxM FAD-dependent monooxygenase family.</text>
</comment>
<dbReference type="AlphaFoldDB" id="A0A8K0WJ40"/>
<protein>
    <recommendedName>
        <fullName evidence="7">FAD-binding domain-containing protein</fullName>
    </recommendedName>
</protein>
<comment type="caution">
    <text evidence="8">The sequence shown here is derived from an EMBL/GenBank/DDBJ whole genome shotgun (WGS) entry which is preliminary data.</text>
</comment>
<accession>A0A8K0WJ40</accession>
<keyword evidence="9" id="KW-1185">Reference proteome</keyword>
<evidence type="ECO:0000259" key="7">
    <source>
        <dbReference type="Pfam" id="PF01494"/>
    </source>
</evidence>
<keyword evidence="3" id="KW-0285">Flavoprotein</keyword>
<dbReference type="Proteomes" id="UP000813444">
    <property type="component" value="Unassembled WGS sequence"/>
</dbReference>
<dbReference type="EMBL" id="JAGPNK010000032">
    <property type="protein sequence ID" value="KAH7303545.1"/>
    <property type="molecule type" value="Genomic_DNA"/>
</dbReference>
<dbReference type="Gene3D" id="3.50.50.60">
    <property type="entry name" value="FAD/NAD(P)-binding domain"/>
    <property type="match status" value="1"/>
</dbReference>
<organism evidence="8 9">
    <name type="scientific">Stachybotrys elegans</name>
    <dbReference type="NCBI Taxonomy" id="80388"/>
    <lineage>
        <taxon>Eukaryota</taxon>
        <taxon>Fungi</taxon>
        <taxon>Dikarya</taxon>
        <taxon>Ascomycota</taxon>
        <taxon>Pezizomycotina</taxon>
        <taxon>Sordariomycetes</taxon>
        <taxon>Hypocreomycetidae</taxon>
        <taxon>Hypocreales</taxon>
        <taxon>Stachybotryaceae</taxon>
        <taxon>Stachybotrys</taxon>
    </lineage>
</organism>
<evidence type="ECO:0000256" key="5">
    <source>
        <dbReference type="ARBA" id="ARBA00023002"/>
    </source>
</evidence>
<keyword evidence="6" id="KW-0503">Monooxygenase</keyword>
<dbReference type="PANTHER" id="PTHR47356">
    <property type="entry name" value="FAD-DEPENDENT MONOOXYGENASE ASQG-RELATED"/>
    <property type="match status" value="1"/>
</dbReference>
<evidence type="ECO:0000313" key="8">
    <source>
        <dbReference type="EMBL" id="KAH7303545.1"/>
    </source>
</evidence>
<gene>
    <name evidence="8" type="ORF">B0I35DRAFT_455160</name>
</gene>
<dbReference type="PRINTS" id="PR00420">
    <property type="entry name" value="RNGMNOXGNASE"/>
</dbReference>
<dbReference type="SUPFAM" id="SSF51905">
    <property type="entry name" value="FAD/NAD(P)-binding domain"/>
    <property type="match status" value="1"/>
</dbReference>
<dbReference type="InterPro" id="IPR002938">
    <property type="entry name" value="FAD-bd"/>
</dbReference>
<dbReference type="InterPro" id="IPR050562">
    <property type="entry name" value="FAD_mOase_fung"/>
</dbReference>
<dbReference type="OrthoDB" id="16820at2759"/>
<feature type="domain" description="FAD-binding" evidence="7">
    <location>
        <begin position="10"/>
        <end position="340"/>
    </location>
</feature>
<evidence type="ECO:0000256" key="4">
    <source>
        <dbReference type="ARBA" id="ARBA00022827"/>
    </source>
</evidence>
<sequence length="436" mass="49036">MAESTVSPFRVVIVGAGPVGLFLAHALSRAGIDYVILEQHDAVVRHQGAGTLVYPQTIRLLDQLGLWEKAGDYLADMLYQSDLLVHNGREIKTSSLWEVIGKNHAYPMAAFSRMQLVALLYENLPEIDKETRIKTNVTVIDVESYDDRVKVFLRDGSAVDGSIVVGVDGVHSKTRQIMQRIAQSPPDTRPMLSTYRGLYGQLSSNAGLRPGTLYQSRAAGIVSQMMIGQNSGHFIVLRPVPNTAERRRYSEEERDDLAQELSEIMVAPGVPFKNIWQLTLKKTAVIVDQEEGYCDKWYDGRVAIASDAAHKLTSVTGWGLNMGIHSVTVLANELHSLLQSEPRPSTAAIDQAFMRYQQLRSRETNGLYDVGRAMIRTVTWETWSAWFFDRIINPWIGIDMIVDRFGKFIKRGQILSFVPFKDRLVQVPWENQPPSF</sequence>
<dbReference type="GO" id="GO:0004497">
    <property type="term" value="F:monooxygenase activity"/>
    <property type="evidence" value="ECO:0007669"/>
    <property type="project" value="UniProtKB-KW"/>
</dbReference>
<dbReference type="PANTHER" id="PTHR47356:SF2">
    <property type="entry name" value="FAD-BINDING DOMAIN-CONTAINING PROTEIN-RELATED"/>
    <property type="match status" value="1"/>
</dbReference>
<keyword evidence="5" id="KW-0560">Oxidoreductase</keyword>
<evidence type="ECO:0000256" key="6">
    <source>
        <dbReference type="ARBA" id="ARBA00023033"/>
    </source>
</evidence>
<name>A0A8K0WJ40_9HYPO</name>
<dbReference type="InterPro" id="IPR036188">
    <property type="entry name" value="FAD/NAD-bd_sf"/>
</dbReference>
<evidence type="ECO:0000313" key="9">
    <source>
        <dbReference type="Proteomes" id="UP000813444"/>
    </source>
</evidence>
<evidence type="ECO:0000256" key="1">
    <source>
        <dbReference type="ARBA" id="ARBA00001974"/>
    </source>
</evidence>
<keyword evidence="4" id="KW-0274">FAD</keyword>
<comment type="cofactor">
    <cofactor evidence="1">
        <name>FAD</name>
        <dbReference type="ChEBI" id="CHEBI:57692"/>
    </cofactor>
</comment>